<name>A0A6C0ESJ2_9ZZZZ</name>
<accession>A0A6C0ESJ2</accession>
<dbReference type="AlphaFoldDB" id="A0A6C0ESJ2"/>
<proteinExistence type="predicted"/>
<reference evidence="1" key="1">
    <citation type="journal article" date="2020" name="Nature">
        <title>Giant virus diversity and host interactions through global metagenomics.</title>
        <authorList>
            <person name="Schulz F."/>
            <person name="Roux S."/>
            <person name="Paez-Espino D."/>
            <person name="Jungbluth S."/>
            <person name="Walsh D.A."/>
            <person name="Denef V.J."/>
            <person name="McMahon K.D."/>
            <person name="Konstantinidis K.T."/>
            <person name="Eloe-Fadrosh E.A."/>
            <person name="Kyrpides N.C."/>
            <person name="Woyke T."/>
        </authorList>
    </citation>
    <scope>NUCLEOTIDE SEQUENCE</scope>
    <source>
        <strain evidence="1">GVMAG-M-3300009155-48</strain>
    </source>
</reference>
<organism evidence="1">
    <name type="scientific">viral metagenome</name>
    <dbReference type="NCBI Taxonomy" id="1070528"/>
    <lineage>
        <taxon>unclassified sequences</taxon>
        <taxon>metagenomes</taxon>
        <taxon>organismal metagenomes</taxon>
    </lineage>
</organism>
<protein>
    <submittedName>
        <fullName evidence="1">Uncharacterized protein</fullName>
    </submittedName>
</protein>
<dbReference type="EMBL" id="MN738924">
    <property type="protein sequence ID" value="QHT31651.1"/>
    <property type="molecule type" value="Genomic_DNA"/>
</dbReference>
<sequence length="68" mass="7885">MQSVNSQVVRLPKKSTYISIDKSKINENSNYELLPTCDCFDPNISTSPPNHFIELLKKRMELYYTETA</sequence>
<evidence type="ECO:0000313" key="1">
    <source>
        <dbReference type="EMBL" id="QHT31651.1"/>
    </source>
</evidence>